<feature type="region of interest" description="Disordered" evidence="2">
    <location>
        <begin position="549"/>
        <end position="684"/>
    </location>
</feature>
<feature type="coiled-coil region" evidence="1">
    <location>
        <begin position="449"/>
        <end position="476"/>
    </location>
</feature>
<dbReference type="VEuPathDB" id="CryptoDB:Cvel_21226"/>
<dbReference type="EMBL" id="CDMZ01001074">
    <property type="protein sequence ID" value="CEM26718.1"/>
    <property type="molecule type" value="Genomic_DNA"/>
</dbReference>
<feature type="compositionally biased region" description="Polar residues" evidence="2">
    <location>
        <begin position="953"/>
        <end position="963"/>
    </location>
</feature>
<evidence type="ECO:0000256" key="2">
    <source>
        <dbReference type="SAM" id="MobiDB-lite"/>
    </source>
</evidence>
<organism evidence="3">
    <name type="scientific">Chromera velia CCMP2878</name>
    <dbReference type="NCBI Taxonomy" id="1169474"/>
    <lineage>
        <taxon>Eukaryota</taxon>
        <taxon>Sar</taxon>
        <taxon>Alveolata</taxon>
        <taxon>Colpodellida</taxon>
        <taxon>Chromeraceae</taxon>
        <taxon>Chromera</taxon>
    </lineage>
</organism>
<keyword evidence="1" id="KW-0175">Coiled coil</keyword>
<feature type="compositionally biased region" description="Polar residues" evidence="2">
    <location>
        <begin position="635"/>
        <end position="657"/>
    </location>
</feature>
<protein>
    <submittedName>
        <fullName evidence="3">Uncharacterized protein</fullName>
    </submittedName>
</protein>
<accession>A0A0G4GC02</accession>
<name>A0A0G4GC02_9ALVE</name>
<feature type="compositionally biased region" description="Polar residues" evidence="2">
    <location>
        <begin position="908"/>
        <end position="918"/>
    </location>
</feature>
<feature type="compositionally biased region" description="Basic and acidic residues" evidence="2">
    <location>
        <begin position="798"/>
        <end position="817"/>
    </location>
</feature>
<feature type="compositionally biased region" description="Basic and acidic residues" evidence="2">
    <location>
        <begin position="888"/>
        <end position="907"/>
    </location>
</feature>
<gene>
    <name evidence="3" type="ORF">Cvel_21226</name>
</gene>
<feature type="compositionally biased region" description="Low complexity" evidence="2">
    <location>
        <begin position="842"/>
        <end position="852"/>
    </location>
</feature>
<feature type="region of interest" description="Disordered" evidence="2">
    <location>
        <begin position="509"/>
        <end position="536"/>
    </location>
</feature>
<feature type="compositionally biased region" description="Basic and acidic residues" evidence="2">
    <location>
        <begin position="342"/>
        <end position="369"/>
    </location>
</feature>
<feature type="region of interest" description="Disordered" evidence="2">
    <location>
        <begin position="342"/>
        <end position="404"/>
    </location>
</feature>
<feature type="compositionally biased region" description="Basic and acidic residues" evidence="2">
    <location>
        <begin position="383"/>
        <end position="404"/>
    </location>
</feature>
<evidence type="ECO:0000313" key="3">
    <source>
        <dbReference type="EMBL" id="CEM26718.1"/>
    </source>
</evidence>
<feature type="region of interest" description="Disordered" evidence="2">
    <location>
        <begin position="704"/>
        <end position="730"/>
    </location>
</feature>
<feature type="region of interest" description="Disordered" evidence="2">
    <location>
        <begin position="773"/>
        <end position="963"/>
    </location>
</feature>
<reference evidence="3" key="1">
    <citation type="submission" date="2014-11" db="EMBL/GenBank/DDBJ databases">
        <authorList>
            <person name="Otto D Thomas"/>
            <person name="Naeem Raeece"/>
        </authorList>
    </citation>
    <scope>NUCLEOTIDE SEQUENCE</scope>
</reference>
<proteinExistence type="predicted"/>
<feature type="compositionally biased region" description="Polar residues" evidence="2">
    <location>
        <begin position="855"/>
        <end position="878"/>
    </location>
</feature>
<evidence type="ECO:0000256" key="1">
    <source>
        <dbReference type="SAM" id="Coils"/>
    </source>
</evidence>
<sequence length="963" mass="106700">MYLTNGPTNVTLPEPSTLAPEANVVSIWENFSQLAQRLEREKKSREEAETQVCQLQSDLGRAVTDVKEKSVAHDIQIKRLGDATKTLEVRLEKEREKNEQLTSKLLLEKERLRAITAVERAEEREPKYREAREQIAELKQRIDDMKDQYAQTLRDLQEAQQSIVQVETRSVEAERQLEKERTEKASATSDAARYKDELRSTIRRLACCRQQLEAATSRATKAEEEVKTKEERLDAVRVAASRADRLAEKLKRAEEEGERHAQSVDRALRAAGESRRNLENERAQREKALQQLSVERTQWAFLERSLEEKDRECERLREEGLTFQQQMKSLSHQIEILEGARRREERRKREGLEDGERTERETRTEEHRQAQGKAATSLATHRGGGDSGEREKDREKDKERDLLRKRCVQQQAKLTTLSKTVATLQRENGQLKLRLETDGELRARSVATVKKAELRFASLQEKHVKLQEAHARLQLECERWMGPRVKQQPGEGAKTAGGGVSAAVPFSSSGATMKSQHHPTHMGRKEIRHNSDSSSLGVTMMNTDGKGIFGSREKENAARGGIGTVRPMTAREGGIEERLQSVSPPSPSPPLSPSFEAALEAARERKRRERERERENDKEATAPRVVVSPAPTAGISLSSPVIPQTAGRQGLSSTPDGVSSGPGAHLKSEPARGEGTGTGAIERELLRSAAVATGAFLREREAWRSPPPWFPSASSRGEPGAVLPGDGNKSAAAIARQRGVEEVAGDGRESGGAFGLRAVRDFIEQEERRLLDPPGAEVVSEGRAITSPFRAIPPLGMPREERNRDGDERGVTEDYGRHISAPDPTASSPPEPLTIPLPQTRPSHSSHSAAPPQKMPSQGVTVPLSSQETNRGTTTLQESRAVISAPEAKTHQADAEADGVGDRKSPEQRQTMRTNRGAVTQREREGLRGGAATLRPGLDRPAPPPPPPGSARNRLTLTQRMHA</sequence>
<dbReference type="AlphaFoldDB" id="A0A0G4GC02"/>
<feature type="compositionally biased region" description="Basic and acidic residues" evidence="2">
    <location>
        <begin position="610"/>
        <end position="621"/>
    </location>
</feature>